<keyword evidence="2" id="KW-0255">Endonuclease</keyword>
<reference evidence="2 3" key="1">
    <citation type="submission" date="2015-01" db="EMBL/GenBank/DDBJ databases">
        <title>Rufibacter sp./DG31D/ whole genome sequencing.</title>
        <authorList>
            <person name="Kim M.K."/>
            <person name="Srinivasan S."/>
            <person name="Lee J.-J."/>
        </authorList>
    </citation>
    <scope>NUCLEOTIDE SEQUENCE [LARGE SCALE GENOMIC DNA]</scope>
    <source>
        <strain evidence="2 3">DG31D</strain>
    </source>
</reference>
<dbReference type="Gene3D" id="1.10.30.50">
    <property type="match status" value="1"/>
</dbReference>
<name>A0A0H4VHV1_9BACT</name>
<dbReference type="OrthoDB" id="9802901at2"/>
<feature type="domain" description="HNH nuclease" evidence="1">
    <location>
        <begin position="71"/>
        <end position="121"/>
    </location>
</feature>
<dbReference type="Proteomes" id="UP000036458">
    <property type="component" value="Chromosome"/>
</dbReference>
<protein>
    <submittedName>
        <fullName evidence="2">HNH endonuclease</fullName>
    </submittedName>
</protein>
<organism evidence="2 3">
    <name type="scientific">Rufibacter radiotolerans</name>
    <dbReference type="NCBI Taxonomy" id="1379910"/>
    <lineage>
        <taxon>Bacteria</taxon>
        <taxon>Pseudomonadati</taxon>
        <taxon>Bacteroidota</taxon>
        <taxon>Cytophagia</taxon>
        <taxon>Cytophagales</taxon>
        <taxon>Hymenobacteraceae</taxon>
        <taxon>Rufibacter</taxon>
    </lineage>
</organism>
<gene>
    <name evidence="2" type="ORF">TH63_06035</name>
</gene>
<dbReference type="InterPro" id="IPR052892">
    <property type="entry name" value="NA-targeting_endonuclease"/>
</dbReference>
<proteinExistence type="predicted"/>
<evidence type="ECO:0000259" key="1">
    <source>
        <dbReference type="SMART" id="SM00507"/>
    </source>
</evidence>
<dbReference type="InterPro" id="IPR003615">
    <property type="entry name" value="HNH_nuc"/>
</dbReference>
<dbReference type="RefSeq" id="WP_048920161.1">
    <property type="nucleotide sequence ID" value="NZ_CP010777.1"/>
</dbReference>
<sequence>MNGKVLLLNQDYTAIATCSLNKAFVLLYLQKAELIAQDQVHHLRTVNAVYPWPVVIKLQHYVRVPYKGISLTRQNIMRRDGNRCQYCGSSRNLTLDHLVPRSRGGESSWYNLTTACARCNSHKGDRTPEEVSMKLFRKPFKPSLISFLRESIEDLNHAWMPFLAERARA</sequence>
<dbReference type="PATRIC" id="fig|1379910.4.peg.1316"/>
<accession>A0A0H4VHV1</accession>
<dbReference type="CDD" id="cd00085">
    <property type="entry name" value="HNHc"/>
    <property type="match status" value="1"/>
</dbReference>
<dbReference type="PANTHER" id="PTHR33877">
    <property type="entry name" value="SLL1193 PROTEIN"/>
    <property type="match status" value="1"/>
</dbReference>
<dbReference type="EMBL" id="CP010777">
    <property type="protein sequence ID" value="AKQ45295.1"/>
    <property type="molecule type" value="Genomic_DNA"/>
</dbReference>
<dbReference type="AlphaFoldDB" id="A0A0H4VHV1"/>
<keyword evidence="3" id="KW-1185">Reference proteome</keyword>
<dbReference type="PANTHER" id="PTHR33877:SF2">
    <property type="entry name" value="OS07G0170200 PROTEIN"/>
    <property type="match status" value="1"/>
</dbReference>
<keyword evidence="2" id="KW-0378">Hydrolase</keyword>
<evidence type="ECO:0000313" key="3">
    <source>
        <dbReference type="Proteomes" id="UP000036458"/>
    </source>
</evidence>
<evidence type="ECO:0000313" key="2">
    <source>
        <dbReference type="EMBL" id="AKQ45295.1"/>
    </source>
</evidence>
<dbReference type="STRING" id="1379910.TH63_06035"/>
<dbReference type="GO" id="GO:0004519">
    <property type="term" value="F:endonuclease activity"/>
    <property type="evidence" value="ECO:0007669"/>
    <property type="project" value="UniProtKB-KW"/>
</dbReference>
<dbReference type="InterPro" id="IPR029471">
    <property type="entry name" value="HNH_5"/>
</dbReference>
<dbReference type="KEGG" id="ruf:TH63_06035"/>
<dbReference type="Pfam" id="PF14279">
    <property type="entry name" value="HNH_5"/>
    <property type="match status" value="1"/>
</dbReference>
<keyword evidence="2" id="KW-0540">Nuclease</keyword>
<dbReference type="SMART" id="SM00507">
    <property type="entry name" value="HNHc"/>
    <property type="match status" value="1"/>
</dbReference>